<dbReference type="RefSeq" id="WP_016873163.1">
    <property type="nucleotide sequence ID" value="NZ_AJLN01000037.1"/>
</dbReference>
<accession>A0A3S0XX10</accession>
<gene>
    <name evidence="4" type="ORF">PCC6912_24040</name>
</gene>
<evidence type="ECO:0000256" key="1">
    <source>
        <dbReference type="ARBA" id="ARBA00009481"/>
    </source>
</evidence>
<comment type="similarity">
    <text evidence="1">Belongs to the glycosyltransferase group 1 family. Glycosyltransferase 4 subfamily.</text>
</comment>
<evidence type="ECO:0000256" key="2">
    <source>
        <dbReference type="ARBA" id="ARBA00022676"/>
    </source>
</evidence>
<protein>
    <submittedName>
        <fullName evidence="4">Uncharacterized protein</fullName>
    </submittedName>
</protein>
<sequence length="494" mass="55472">MLDYKRERGTLNGEQGVQDGVLDSHRGTDKEPAIALLHCMDLIDDFLDHINISFETYCNEFIGSWMFGYINALKLVGVRTVLFCISARFTEVSRFTHVPTGTTICVLPAPKAYLGYRVVRHQALKLYGASEGKTFKDIQDLNATRRSLLTTLKNLAQSVGTYLSTPLGLLTQEIRREGCEAILCQEYEYARFDACVLLGKLMNLPVFATFQGGDKTHSFLEYPLRQMAFRGCTGVIISTQKEIERVRDRYQVPPAKIARIFDPMDTETWYPIDRTQARSVLGIPLDAQIVVCHGRIDFHRKGLDILVAAWEKICRDRPDRDLQLLLLGTGPDADKLRQCIANMNLQGVIWRNEFVNDRSILRLYLSAADVYTLASRQEGFPIAPLEAMACGLPVVAADAPGVPDILQGGEISGGLVVSREDALALSQALGRVLDDEAWGRELGKRARRRIEEYFSPQVIGKQLRDFMLRQKVESKEVGLPDPRLLQEVGDLNHP</sequence>
<comment type="caution">
    <text evidence="4">The sequence shown here is derived from an EMBL/GenBank/DDBJ whole genome shotgun (WGS) entry which is preliminary data.</text>
</comment>
<dbReference type="Pfam" id="PF13692">
    <property type="entry name" value="Glyco_trans_1_4"/>
    <property type="match status" value="1"/>
</dbReference>
<evidence type="ECO:0000313" key="5">
    <source>
        <dbReference type="Proteomes" id="UP000268857"/>
    </source>
</evidence>
<dbReference type="PANTHER" id="PTHR12526:SF640">
    <property type="entry name" value="COLANIC ACID BIOSYNTHESIS GLYCOSYLTRANSFERASE WCAL-RELATED"/>
    <property type="match status" value="1"/>
</dbReference>
<name>A0A3S0XX10_CHLFR</name>
<keyword evidence="2" id="KW-0328">Glycosyltransferase</keyword>
<organism evidence="4 5">
    <name type="scientific">Chlorogloeopsis fritschii PCC 6912</name>
    <dbReference type="NCBI Taxonomy" id="211165"/>
    <lineage>
        <taxon>Bacteria</taxon>
        <taxon>Bacillati</taxon>
        <taxon>Cyanobacteriota</taxon>
        <taxon>Cyanophyceae</taxon>
        <taxon>Nostocales</taxon>
        <taxon>Chlorogloeopsidaceae</taxon>
        <taxon>Chlorogloeopsis</taxon>
    </lineage>
</organism>
<dbReference type="Proteomes" id="UP000268857">
    <property type="component" value="Unassembled WGS sequence"/>
</dbReference>
<proteinExistence type="inferred from homology"/>
<keyword evidence="3" id="KW-0808">Transferase</keyword>
<dbReference type="EMBL" id="RSCJ01000008">
    <property type="protein sequence ID" value="RUR83030.1"/>
    <property type="molecule type" value="Genomic_DNA"/>
</dbReference>
<dbReference type="AlphaFoldDB" id="A0A3S0XX10"/>
<evidence type="ECO:0000256" key="3">
    <source>
        <dbReference type="ARBA" id="ARBA00022679"/>
    </source>
</evidence>
<dbReference type="GO" id="GO:0016757">
    <property type="term" value="F:glycosyltransferase activity"/>
    <property type="evidence" value="ECO:0007669"/>
    <property type="project" value="UniProtKB-KW"/>
</dbReference>
<dbReference type="PANTHER" id="PTHR12526">
    <property type="entry name" value="GLYCOSYLTRANSFERASE"/>
    <property type="match status" value="1"/>
</dbReference>
<dbReference type="Gene3D" id="3.40.50.2000">
    <property type="entry name" value="Glycogen Phosphorylase B"/>
    <property type="match status" value="2"/>
</dbReference>
<dbReference type="SUPFAM" id="SSF53756">
    <property type="entry name" value="UDP-Glycosyltransferase/glycogen phosphorylase"/>
    <property type="match status" value="1"/>
</dbReference>
<dbReference type="STRING" id="211165.GCA_000317285_00584"/>
<dbReference type="OrthoDB" id="9804196at2"/>
<reference evidence="4 5" key="1">
    <citation type="journal article" date="2019" name="Genome Biol. Evol.">
        <title>Day and night: Metabolic profiles and evolutionary relationships of six axenic non-marine cyanobacteria.</title>
        <authorList>
            <person name="Will S.E."/>
            <person name="Henke P."/>
            <person name="Boedeker C."/>
            <person name="Huang S."/>
            <person name="Brinkmann H."/>
            <person name="Rohde M."/>
            <person name="Jarek M."/>
            <person name="Friedl T."/>
            <person name="Seufert S."/>
            <person name="Schumacher M."/>
            <person name="Overmann J."/>
            <person name="Neumann-Schaal M."/>
            <person name="Petersen J."/>
        </authorList>
    </citation>
    <scope>NUCLEOTIDE SEQUENCE [LARGE SCALE GENOMIC DNA]</scope>
    <source>
        <strain evidence="4 5">PCC 6912</strain>
    </source>
</reference>
<dbReference type="CDD" id="cd03801">
    <property type="entry name" value="GT4_PimA-like"/>
    <property type="match status" value="1"/>
</dbReference>
<keyword evidence="5" id="KW-1185">Reference proteome</keyword>
<evidence type="ECO:0000313" key="4">
    <source>
        <dbReference type="EMBL" id="RUR83030.1"/>
    </source>
</evidence>